<reference evidence="2" key="1">
    <citation type="journal article" date="2023" name="Science">
        <title>Genome structures resolve the early diversification of teleost fishes.</title>
        <authorList>
            <person name="Parey E."/>
            <person name="Louis A."/>
            <person name="Montfort J."/>
            <person name="Bouchez O."/>
            <person name="Roques C."/>
            <person name="Iampietro C."/>
            <person name="Lluch J."/>
            <person name="Castinel A."/>
            <person name="Donnadieu C."/>
            <person name="Desvignes T."/>
            <person name="Floi Bucao C."/>
            <person name="Jouanno E."/>
            <person name="Wen M."/>
            <person name="Mejri S."/>
            <person name="Dirks R."/>
            <person name="Jansen H."/>
            <person name="Henkel C."/>
            <person name="Chen W.J."/>
            <person name="Zahm M."/>
            <person name="Cabau C."/>
            <person name="Klopp C."/>
            <person name="Thompson A.W."/>
            <person name="Robinson-Rechavi M."/>
            <person name="Braasch I."/>
            <person name="Lecointre G."/>
            <person name="Bobe J."/>
            <person name="Postlethwait J.H."/>
            <person name="Berthelot C."/>
            <person name="Roest Crollius H."/>
            <person name="Guiguen Y."/>
        </authorList>
    </citation>
    <scope>NUCLEOTIDE SEQUENCE</scope>
    <source>
        <strain evidence="2">NC1722</strain>
    </source>
</reference>
<feature type="region of interest" description="Disordered" evidence="1">
    <location>
        <begin position="19"/>
        <end position="48"/>
    </location>
</feature>
<dbReference type="Proteomes" id="UP001221898">
    <property type="component" value="Unassembled WGS sequence"/>
</dbReference>
<name>A0AAD7RR08_9TELE</name>
<protein>
    <submittedName>
        <fullName evidence="2">Uncharacterized protein</fullName>
    </submittedName>
</protein>
<sequence length="95" mass="10215">MRRDGDRTVTRGDVIIDYDGNSGFSLSSLPGRDEGPRGGTAWDGQTKRRRPLTLTFPLAVTRSGASSSARSQIVAFVGEEHVIGFRPNALNNGNP</sequence>
<evidence type="ECO:0000313" key="3">
    <source>
        <dbReference type="Proteomes" id="UP001221898"/>
    </source>
</evidence>
<evidence type="ECO:0000256" key="1">
    <source>
        <dbReference type="SAM" id="MobiDB-lite"/>
    </source>
</evidence>
<accession>A0AAD7RR08</accession>
<gene>
    <name evidence="2" type="ORF">AAFF_G00130070</name>
</gene>
<dbReference type="AlphaFoldDB" id="A0AAD7RR08"/>
<evidence type="ECO:0000313" key="2">
    <source>
        <dbReference type="EMBL" id="KAJ8388774.1"/>
    </source>
</evidence>
<dbReference type="EMBL" id="JAINUG010000190">
    <property type="protein sequence ID" value="KAJ8388774.1"/>
    <property type="molecule type" value="Genomic_DNA"/>
</dbReference>
<proteinExistence type="predicted"/>
<organism evidence="2 3">
    <name type="scientific">Aldrovandia affinis</name>
    <dbReference type="NCBI Taxonomy" id="143900"/>
    <lineage>
        <taxon>Eukaryota</taxon>
        <taxon>Metazoa</taxon>
        <taxon>Chordata</taxon>
        <taxon>Craniata</taxon>
        <taxon>Vertebrata</taxon>
        <taxon>Euteleostomi</taxon>
        <taxon>Actinopterygii</taxon>
        <taxon>Neopterygii</taxon>
        <taxon>Teleostei</taxon>
        <taxon>Notacanthiformes</taxon>
        <taxon>Halosauridae</taxon>
        <taxon>Aldrovandia</taxon>
    </lineage>
</organism>
<comment type="caution">
    <text evidence="2">The sequence shown here is derived from an EMBL/GenBank/DDBJ whole genome shotgun (WGS) entry which is preliminary data.</text>
</comment>
<keyword evidence="3" id="KW-1185">Reference proteome</keyword>